<comment type="cofactor">
    <cofactor evidence="1 13">
        <name>heme</name>
        <dbReference type="ChEBI" id="CHEBI:30413"/>
    </cofactor>
</comment>
<dbReference type="GeneID" id="19210121"/>
<dbReference type="PRINTS" id="PR00463">
    <property type="entry name" value="EP450I"/>
</dbReference>
<dbReference type="InterPro" id="IPR036396">
    <property type="entry name" value="Cyt_P450_sf"/>
</dbReference>
<evidence type="ECO:0000256" key="4">
    <source>
        <dbReference type="ARBA" id="ARBA00010617"/>
    </source>
</evidence>
<protein>
    <submittedName>
        <fullName evidence="16">Cytochrome P450</fullName>
    </submittedName>
</protein>
<evidence type="ECO:0000256" key="14">
    <source>
        <dbReference type="RuleBase" id="RU000461"/>
    </source>
</evidence>
<dbReference type="PANTHER" id="PTHR46300:SF2">
    <property type="entry name" value="CYTOCHROME P450 MONOOXYGENASE ALNH-RELATED"/>
    <property type="match status" value="1"/>
</dbReference>
<comment type="similarity">
    <text evidence="4 14">Belongs to the cytochrome P450 family.</text>
</comment>
<evidence type="ECO:0000313" key="17">
    <source>
        <dbReference type="Proteomes" id="UP000053558"/>
    </source>
</evidence>
<dbReference type="OrthoDB" id="1055148at2759"/>
<keyword evidence="17" id="KW-1185">Reference proteome</keyword>
<dbReference type="InterPro" id="IPR017972">
    <property type="entry name" value="Cyt_P450_CS"/>
</dbReference>
<dbReference type="InterPro" id="IPR050364">
    <property type="entry name" value="Cytochrome_P450_fung"/>
</dbReference>
<evidence type="ECO:0000256" key="2">
    <source>
        <dbReference type="ARBA" id="ARBA00004167"/>
    </source>
</evidence>
<evidence type="ECO:0000256" key="10">
    <source>
        <dbReference type="ARBA" id="ARBA00023004"/>
    </source>
</evidence>
<evidence type="ECO:0000256" key="5">
    <source>
        <dbReference type="ARBA" id="ARBA00022617"/>
    </source>
</evidence>
<dbReference type="OMA" id="RQRWNKL"/>
<keyword evidence="12" id="KW-0472">Membrane</keyword>
<evidence type="ECO:0000256" key="6">
    <source>
        <dbReference type="ARBA" id="ARBA00022692"/>
    </source>
</evidence>
<organism evidence="16 17">
    <name type="scientific">Coniophora puteana (strain RWD-64-598)</name>
    <name type="common">Brown rot fungus</name>
    <dbReference type="NCBI Taxonomy" id="741705"/>
    <lineage>
        <taxon>Eukaryota</taxon>
        <taxon>Fungi</taxon>
        <taxon>Dikarya</taxon>
        <taxon>Basidiomycota</taxon>
        <taxon>Agaricomycotina</taxon>
        <taxon>Agaricomycetes</taxon>
        <taxon>Agaricomycetidae</taxon>
        <taxon>Boletales</taxon>
        <taxon>Coniophorineae</taxon>
        <taxon>Coniophoraceae</taxon>
        <taxon>Coniophora</taxon>
    </lineage>
</organism>
<keyword evidence="8" id="KW-1133">Transmembrane helix</keyword>
<keyword evidence="6" id="KW-0812">Transmembrane</keyword>
<keyword evidence="11 14" id="KW-0503">Monooxygenase</keyword>
<accession>A0A5M3MYY4</accession>
<evidence type="ECO:0000256" key="8">
    <source>
        <dbReference type="ARBA" id="ARBA00022989"/>
    </source>
</evidence>
<keyword evidence="7 13" id="KW-0479">Metal-binding</keyword>
<evidence type="ECO:0000256" key="15">
    <source>
        <dbReference type="SAM" id="MobiDB-lite"/>
    </source>
</evidence>
<dbReference type="SUPFAM" id="SSF48264">
    <property type="entry name" value="Cytochrome P450"/>
    <property type="match status" value="1"/>
</dbReference>
<dbReference type="GO" id="GO:0005506">
    <property type="term" value="F:iron ion binding"/>
    <property type="evidence" value="ECO:0007669"/>
    <property type="project" value="InterPro"/>
</dbReference>
<comment type="caution">
    <text evidence="16">The sequence shown here is derived from an EMBL/GenBank/DDBJ whole genome shotgun (WGS) entry which is preliminary data.</text>
</comment>
<comment type="pathway">
    <text evidence="3">Secondary metabolite biosynthesis.</text>
</comment>
<comment type="subcellular location">
    <subcellularLocation>
        <location evidence="2">Membrane</location>
        <topology evidence="2">Single-pass membrane protein</topology>
    </subcellularLocation>
</comment>
<keyword evidence="9 14" id="KW-0560">Oxidoreductase</keyword>
<name>A0A5M3MYY4_CONPW</name>
<dbReference type="GO" id="GO:0016705">
    <property type="term" value="F:oxidoreductase activity, acting on paired donors, with incorporation or reduction of molecular oxygen"/>
    <property type="evidence" value="ECO:0007669"/>
    <property type="project" value="InterPro"/>
</dbReference>
<dbReference type="PROSITE" id="PS00086">
    <property type="entry name" value="CYTOCHROME_P450"/>
    <property type="match status" value="1"/>
</dbReference>
<dbReference type="EMBL" id="JH711575">
    <property type="protein sequence ID" value="EIW84329.1"/>
    <property type="molecule type" value="Genomic_DNA"/>
</dbReference>
<dbReference type="AlphaFoldDB" id="A0A5M3MYY4"/>
<dbReference type="Gene3D" id="1.10.630.10">
    <property type="entry name" value="Cytochrome P450"/>
    <property type="match status" value="1"/>
</dbReference>
<gene>
    <name evidence="16" type="ORF">CONPUDRAFT_80716</name>
</gene>
<evidence type="ECO:0000256" key="1">
    <source>
        <dbReference type="ARBA" id="ARBA00001971"/>
    </source>
</evidence>
<dbReference type="GO" id="GO:0020037">
    <property type="term" value="F:heme binding"/>
    <property type="evidence" value="ECO:0007669"/>
    <property type="project" value="InterPro"/>
</dbReference>
<evidence type="ECO:0000256" key="13">
    <source>
        <dbReference type="PIRSR" id="PIRSR602401-1"/>
    </source>
</evidence>
<feature type="binding site" description="axial binding residue" evidence="13">
    <location>
        <position position="428"/>
    </location>
    <ligand>
        <name>heme</name>
        <dbReference type="ChEBI" id="CHEBI:30413"/>
    </ligand>
    <ligandPart>
        <name>Fe</name>
        <dbReference type="ChEBI" id="CHEBI:18248"/>
    </ligandPart>
</feature>
<evidence type="ECO:0000256" key="12">
    <source>
        <dbReference type="ARBA" id="ARBA00023136"/>
    </source>
</evidence>
<dbReference type="InterPro" id="IPR002401">
    <property type="entry name" value="Cyt_P450_E_grp-I"/>
</dbReference>
<dbReference type="PANTHER" id="PTHR46300">
    <property type="entry name" value="P450, PUTATIVE (EUROFUNG)-RELATED-RELATED"/>
    <property type="match status" value="1"/>
</dbReference>
<evidence type="ECO:0000256" key="3">
    <source>
        <dbReference type="ARBA" id="ARBA00005179"/>
    </source>
</evidence>
<dbReference type="PRINTS" id="PR00385">
    <property type="entry name" value="P450"/>
</dbReference>
<evidence type="ECO:0000256" key="7">
    <source>
        <dbReference type="ARBA" id="ARBA00022723"/>
    </source>
</evidence>
<dbReference type="Proteomes" id="UP000053558">
    <property type="component" value="Unassembled WGS sequence"/>
</dbReference>
<keyword evidence="10 13" id="KW-0408">Iron</keyword>
<dbReference type="GO" id="GO:0016020">
    <property type="term" value="C:membrane"/>
    <property type="evidence" value="ECO:0007669"/>
    <property type="project" value="UniProtKB-SubCell"/>
</dbReference>
<dbReference type="RefSeq" id="XP_007765510.1">
    <property type="nucleotide sequence ID" value="XM_007767320.1"/>
</dbReference>
<dbReference type="Pfam" id="PF00067">
    <property type="entry name" value="p450"/>
    <property type="match status" value="1"/>
</dbReference>
<evidence type="ECO:0000256" key="9">
    <source>
        <dbReference type="ARBA" id="ARBA00023002"/>
    </source>
</evidence>
<reference evidence="17" key="1">
    <citation type="journal article" date="2012" name="Science">
        <title>The Paleozoic origin of enzymatic lignin decomposition reconstructed from 31 fungal genomes.</title>
        <authorList>
            <person name="Floudas D."/>
            <person name="Binder M."/>
            <person name="Riley R."/>
            <person name="Barry K."/>
            <person name="Blanchette R.A."/>
            <person name="Henrissat B."/>
            <person name="Martinez A.T."/>
            <person name="Otillar R."/>
            <person name="Spatafora J.W."/>
            <person name="Yadav J.S."/>
            <person name="Aerts A."/>
            <person name="Benoit I."/>
            <person name="Boyd A."/>
            <person name="Carlson A."/>
            <person name="Copeland A."/>
            <person name="Coutinho P.M."/>
            <person name="de Vries R.P."/>
            <person name="Ferreira P."/>
            <person name="Findley K."/>
            <person name="Foster B."/>
            <person name="Gaskell J."/>
            <person name="Glotzer D."/>
            <person name="Gorecki P."/>
            <person name="Heitman J."/>
            <person name="Hesse C."/>
            <person name="Hori C."/>
            <person name="Igarashi K."/>
            <person name="Jurgens J.A."/>
            <person name="Kallen N."/>
            <person name="Kersten P."/>
            <person name="Kohler A."/>
            <person name="Kuees U."/>
            <person name="Kumar T.K.A."/>
            <person name="Kuo A."/>
            <person name="LaButti K."/>
            <person name="Larrondo L.F."/>
            <person name="Lindquist E."/>
            <person name="Ling A."/>
            <person name="Lombard V."/>
            <person name="Lucas S."/>
            <person name="Lundell T."/>
            <person name="Martin R."/>
            <person name="McLaughlin D.J."/>
            <person name="Morgenstern I."/>
            <person name="Morin E."/>
            <person name="Murat C."/>
            <person name="Nagy L.G."/>
            <person name="Nolan M."/>
            <person name="Ohm R.A."/>
            <person name="Patyshakuliyeva A."/>
            <person name="Rokas A."/>
            <person name="Ruiz-Duenas F.J."/>
            <person name="Sabat G."/>
            <person name="Salamov A."/>
            <person name="Samejima M."/>
            <person name="Schmutz J."/>
            <person name="Slot J.C."/>
            <person name="St John F."/>
            <person name="Stenlid J."/>
            <person name="Sun H."/>
            <person name="Sun S."/>
            <person name="Syed K."/>
            <person name="Tsang A."/>
            <person name="Wiebenga A."/>
            <person name="Young D."/>
            <person name="Pisabarro A."/>
            <person name="Eastwood D.C."/>
            <person name="Martin F."/>
            <person name="Cullen D."/>
            <person name="Grigoriev I.V."/>
            <person name="Hibbett D.S."/>
        </authorList>
    </citation>
    <scope>NUCLEOTIDE SEQUENCE [LARGE SCALE GENOMIC DNA]</scope>
    <source>
        <strain evidence="17">RWD-64-598 SS2</strain>
    </source>
</reference>
<dbReference type="KEGG" id="cput:CONPUDRAFT_80716"/>
<dbReference type="GO" id="GO:0004497">
    <property type="term" value="F:monooxygenase activity"/>
    <property type="evidence" value="ECO:0007669"/>
    <property type="project" value="UniProtKB-KW"/>
</dbReference>
<feature type="compositionally biased region" description="Polar residues" evidence="15">
    <location>
        <begin position="98"/>
        <end position="109"/>
    </location>
</feature>
<evidence type="ECO:0000256" key="11">
    <source>
        <dbReference type="ARBA" id="ARBA00023033"/>
    </source>
</evidence>
<sequence length="495" mass="55400">MALWLVPFVGLALWSFCRFCCRAFFLRLRLPPSPPLVEVLKFLAGYDKREAHLTYTSWGQRCGQLFSFALPDRRVVVVNSEDAARALLDPHSRKTSERSSLAQGSTSVQVDDARDIQRKLINDEFNDSAVTTYRPMILRKVKQLVLNLLDSPEHYHEHGHTMASSVLMSALYGYDIAGPDDPLVRIMEQSAAQAQAMPGKTAGSSLMLSSLPFLQRLKHWFVQILSDDEEPVKSFDAMDAPLRFVKQRMEKGFYPRSLVSESLTKVDKNGYGDQIIKEAAASAFATATGTITAAYRTFLLAMTLSPESQKRAMSEIDAFMNSTDKLPTIEERESLPYVSAILRETLRWHPTRPLGTPQVATEDNVYGDILVPKGSTIIPNHWAMSRDTEVYPNPEHFQPERFLNSVGELSDANEDDSPLAFGWGERSCPGRHLAGEVLWTAIAMTLANFAVGQRSVVGFEPHWTKGPISSPLPFPCAIIPRADPDDIRQEMYSED</sequence>
<keyword evidence="5 13" id="KW-0349">Heme</keyword>
<dbReference type="InterPro" id="IPR001128">
    <property type="entry name" value="Cyt_P450"/>
</dbReference>
<proteinExistence type="inferred from homology"/>
<evidence type="ECO:0000313" key="16">
    <source>
        <dbReference type="EMBL" id="EIW84329.1"/>
    </source>
</evidence>
<feature type="region of interest" description="Disordered" evidence="15">
    <location>
        <begin position="89"/>
        <end position="110"/>
    </location>
</feature>